<keyword evidence="2" id="KW-1185">Reference proteome</keyword>
<name>A0A2V2F607_9FIRM</name>
<dbReference type="GeneID" id="94441585"/>
<proteinExistence type="predicted"/>
<accession>A0A2V2F607</accession>
<dbReference type="Proteomes" id="UP000247612">
    <property type="component" value="Unassembled WGS sequence"/>
</dbReference>
<sequence length="143" mass="16217">MNKNIFKKVAAAMVLTLALYGCQSQPSGNTKADELYEQMITYVEEGNFSEALKTYNFNKEDLRDYKDSEAIHTYAQARFQYDSLINTDSIDNQMDAFTNELDTIADDYSGEFAEDIKDFKAELEAKLPEVQKAYDEAKAAATE</sequence>
<evidence type="ECO:0000313" key="1">
    <source>
        <dbReference type="EMBL" id="PXX81567.1"/>
    </source>
</evidence>
<comment type="caution">
    <text evidence="1">The sequence shown here is derived from an EMBL/GenBank/DDBJ whole genome shotgun (WGS) entry which is preliminary data.</text>
</comment>
<evidence type="ECO:0000313" key="2">
    <source>
        <dbReference type="Proteomes" id="UP000247612"/>
    </source>
</evidence>
<protein>
    <recommendedName>
        <fullName evidence="3">Lipoprotein</fullName>
    </recommendedName>
</protein>
<reference evidence="1 2" key="1">
    <citation type="submission" date="2018-05" db="EMBL/GenBank/DDBJ databases">
        <title>Genomic Encyclopedia of Type Strains, Phase IV (KMG-IV): sequencing the most valuable type-strain genomes for metagenomic binning, comparative biology and taxonomic classification.</title>
        <authorList>
            <person name="Goeker M."/>
        </authorList>
    </citation>
    <scope>NUCLEOTIDE SEQUENCE [LARGE SCALE GENOMIC DNA]</scope>
    <source>
        <strain evidence="1 2">JC118</strain>
    </source>
</reference>
<dbReference type="OrthoDB" id="9871757at2"/>
<dbReference type="PROSITE" id="PS51257">
    <property type="entry name" value="PROKAR_LIPOPROTEIN"/>
    <property type="match status" value="1"/>
</dbReference>
<gene>
    <name evidence="1" type="ORF">DES51_101177</name>
</gene>
<organism evidence="1 2">
    <name type="scientific">Dielma fastidiosa</name>
    <dbReference type="NCBI Taxonomy" id="1034346"/>
    <lineage>
        <taxon>Bacteria</taxon>
        <taxon>Bacillati</taxon>
        <taxon>Bacillota</taxon>
        <taxon>Erysipelotrichia</taxon>
        <taxon>Erysipelotrichales</taxon>
        <taxon>Erysipelotrichaceae</taxon>
        <taxon>Dielma</taxon>
    </lineage>
</organism>
<dbReference type="RefSeq" id="WP_022936482.1">
    <property type="nucleotide sequence ID" value="NZ_CABKRQ010000001.1"/>
</dbReference>
<evidence type="ECO:0008006" key="3">
    <source>
        <dbReference type="Google" id="ProtNLM"/>
    </source>
</evidence>
<dbReference type="AlphaFoldDB" id="A0A2V2F607"/>
<dbReference type="EMBL" id="QJKH01000001">
    <property type="protein sequence ID" value="PXX81567.1"/>
    <property type="molecule type" value="Genomic_DNA"/>
</dbReference>